<dbReference type="GO" id="GO:0016791">
    <property type="term" value="F:phosphatase activity"/>
    <property type="evidence" value="ECO:0007669"/>
    <property type="project" value="TreeGrafter"/>
</dbReference>
<keyword evidence="2" id="KW-0413">Isomerase</keyword>
<dbReference type="PANTHER" id="PTHR48100">
    <property type="entry name" value="BROAD-SPECIFICITY PHOSPHATASE YOR283W-RELATED"/>
    <property type="match status" value="1"/>
</dbReference>
<evidence type="ECO:0000256" key="2">
    <source>
        <dbReference type="ARBA" id="ARBA00023235"/>
    </source>
</evidence>
<dbReference type="InterPro" id="IPR013078">
    <property type="entry name" value="His_Pase_superF_clade-1"/>
</dbReference>
<dbReference type="PROSITE" id="PS00175">
    <property type="entry name" value="PG_MUTASE"/>
    <property type="match status" value="1"/>
</dbReference>
<feature type="binding site" evidence="4">
    <location>
        <begin position="9"/>
        <end position="16"/>
    </location>
    <ligand>
        <name>substrate</name>
    </ligand>
</feature>
<feature type="binding site" evidence="4">
    <location>
        <begin position="83"/>
        <end position="86"/>
    </location>
    <ligand>
        <name>substrate</name>
    </ligand>
</feature>
<dbReference type="Gene3D" id="3.40.50.1240">
    <property type="entry name" value="Phosphoglycerate mutase-like"/>
    <property type="match status" value="1"/>
</dbReference>
<dbReference type="PANTHER" id="PTHR48100:SF1">
    <property type="entry name" value="HISTIDINE PHOSPHATASE FAMILY PROTEIN-RELATED"/>
    <property type="match status" value="1"/>
</dbReference>
<proteinExistence type="predicted"/>
<dbReference type="OrthoDB" id="9783269at2"/>
<dbReference type="CDD" id="cd07067">
    <property type="entry name" value="HP_PGM_like"/>
    <property type="match status" value="1"/>
</dbReference>
<evidence type="ECO:0000313" key="6">
    <source>
        <dbReference type="Proteomes" id="UP000389128"/>
    </source>
</evidence>
<dbReference type="Pfam" id="PF00300">
    <property type="entry name" value="His_Phos_1"/>
    <property type="match status" value="1"/>
</dbReference>
<evidence type="ECO:0000256" key="4">
    <source>
        <dbReference type="PIRSR" id="PIRSR613078-2"/>
    </source>
</evidence>
<protein>
    <submittedName>
        <fullName evidence="5">Histidine phosphatase family protein</fullName>
    </submittedName>
</protein>
<reference evidence="5 6" key="1">
    <citation type="submission" date="2019-01" db="EMBL/GenBank/DDBJ databases">
        <title>Zoogloea oleivorans genome sequencing and assembly.</title>
        <authorList>
            <person name="Tancsics A."/>
            <person name="Farkas M."/>
            <person name="Kriszt B."/>
            <person name="Maroti G."/>
            <person name="Horvath B."/>
        </authorList>
    </citation>
    <scope>NUCLEOTIDE SEQUENCE [LARGE SCALE GENOMIC DNA]</scope>
    <source>
        <strain evidence="5 6">Buc</strain>
    </source>
</reference>
<dbReference type="EMBL" id="SDKK01000016">
    <property type="protein sequence ID" value="TYC54862.1"/>
    <property type="molecule type" value="Genomic_DNA"/>
</dbReference>
<dbReference type="InterPro" id="IPR001345">
    <property type="entry name" value="PG/BPGM_mutase_AS"/>
</dbReference>
<evidence type="ECO:0000256" key="1">
    <source>
        <dbReference type="ARBA" id="ARBA00023152"/>
    </source>
</evidence>
<feature type="active site" description="Tele-phosphohistidine intermediate" evidence="3">
    <location>
        <position position="10"/>
    </location>
</feature>
<organism evidence="5 6">
    <name type="scientific">Zoogloea oleivorans</name>
    <dbReference type="NCBI Taxonomy" id="1552750"/>
    <lineage>
        <taxon>Bacteria</taxon>
        <taxon>Pseudomonadati</taxon>
        <taxon>Pseudomonadota</taxon>
        <taxon>Betaproteobacteria</taxon>
        <taxon>Rhodocyclales</taxon>
        <taxon>Zoogloeaceae</taxon>
        <taxon>Zoogloea</taxon>
    </lineage>
</organism>
<dbReference type="InterPro" id="IPR029033">
    <property type="entry name" value="His_PPase_superfam"/>
</dbReference>
<keyword evidence="1" id="KW-0324">Glycolysis</keyword>
<dbReference type="InterPro" id="IPR050275">
    <property type="entry name" value="PGM_Phosphatase"/>
</dbReference>
<dbReference type="AlphaFoldDB" id="A0A6C2CNC0"/>
<dbReference type="SMART" id="SM00855">
    <property type="entry name" value="PGAM"/>
    <property type="match status" value="1"/>
</dbReference>
<dbReference type="RefSeq" id="WP_148580280.1">
    <property type="nucleotide sequence ID" value="NZ_SDKK01000016.1"/>
</dbReference>
<dbReference type="GO" id="GO:0005737">
    <property type="term" value="C:cytoplasm"/>
    <property type="evidence" value="ECO:0007669"/>
    <property type="project" value="TreeGrafter"/>
</dbReference>
<keyword evidence="6" id="KW-1185">Reference proteome</keyword>
<sequence>MSTRICLVRHGETAWNAERRLQGHIDIPLNETGLAQARATATSLASERFDAAYCSDLTRARQTAAAIATHCGLTPGFDAGLRERHYGGFQALTYDEARTRFPVDYRRFETRDPDFVFPEGGESLREFAGRIHTALEHIAKIHQGGTVLVVTHGGVLDIAHRLATGKHLEAPRDFTIPNAALNWIGHDGENWSLIAWAEQRHLAGALDELPNA</sequence>
<gene>
    <name evidence="5" type="ORF">ETQ85_17005</name>
</gene>
<accession>A0A6C2CNC0</accession>
<name>A0A6C2CNC0_9RHOO</name>
<evidence type="ECO:0000313" key="5">
    <source>
        <dbReference type="EMBL" id="TYC54862.1"/>
    </source>
</evidence>
<feature type="active site" description="Proton donor/acceptor" evidence="3">
    <location>
        <position position="83"/>
    </location>
</feature>
<dbReference type="Proteomes" id="UP000389128">
    <property type="component" value="Unassembled WGS sequence"/>
</dbReference>
<comment type="caution">
    <text evidence="5">The sequence shown here is derived from an EMBL/GenBank/DDBJ whole genome shotgun (WGS) entry which is preliminary data.</text>
</comment>
<dbReference type="SUPFAM" id="SSF53254">
    <property type="entry name" value="Phosphoglycerate mutase-like"/>
    <property type="match status" value="1"/>
</dbReference>
<evidence type="ECO:0000256" key="3">
    <source>
        <dbReference type="PIRSR" id="PIRSR613078-1"/>
    </source>
</evidence>
<feature type="binding site" evidence="4">
    <location>
        <position position="59"/>
    </location>
    <ligand>
        <name>substrate</name>
    </ligand>
</feature>